<evidence type="ECO:0000256" key="3">
    <source>
        <dbReference type="ARBA" id="ARBA00022679"/>
    </source>
</evidence>
<dbReference type="GO" id="GO:0008483">
    <property type="term" value="F:transaminase activity"/>
    <property type="evidence" value="ECO:0007669"/>
    <property type="project" value="UniProtKB-KW"/>
</dbReference>
<protein>
    <submittedName>
        <fullName evidence="6">Acetylornithine aminotransferase</fullName>
    </submittedName>
</protein>
<evidence type="ECO:0000313" key="7">
    <source>
        <dbReference type="Proteomes" id="UP001496674"/>
    </source>
</evidence>
<dbReference type="InterPro" id="IPR050103">
    <property type="entry name" value="Class-III_PLP-dep_AT"/>
</dbReference>
<dbReference type="PANTHER" id="PTHR11986">
    <property type="entry name" value="AMINOTRANSFERASE CLASS III"/>
    <property type="match status" value="1"/>
</dbReference>
<dbReference type="Proteomes" id="UP001496674">
    <property type="component" value="Chromosome"/>
</dbReference>
<dbReference type="CDD" id="cd00610">
    <property type="entry name" value="OAT_like"/>
    <property type="match status" value="1"/>
</dbReference>
<dbReference type="SUPFAM" id="SSF53383">
    <property type="entry name" value="PLP-dependent transferases"/>
    <property type="match status" value="1"/>
</dbReference>
<proteinExistence type="inferred from homology"/>
<evidence type="ECO:0000256" key="4">
    <source>
        <dbReference type="ARBA" id="ARBA00022898"/>
    </source>
</evidence>
<dbReference type="PANTHER" id="PTHR11986:SF79">
    <property type="entry name" value="ACETYLORNITHINE AMINOTRANSFERASE, MITOCHONDRIAL"/>
    <property type="match status" value="1"/>
</dbReference>
<keyword evidence="7" id="KW-1185">Reference proteome</keyword>
<name>A0ABM8IJ38_9BACE</name>
<dbReference type="InterPro" id="IPR015424">
    <property type="entry name" value="PyrdxlP-dep_Trfase"/>
</dbReference>
<dbReference type="RefSeq" id="WP_353331467.1">
    <property type="nucleotide sequence ID" value="NZ_AP028055.1"/>
</dbReference>
<evidence type="ECO:0000256" key="2">
    <source>
        <dbReference type="ARBA" id="ARBA00022576"/>
    </source>
</evidence>
<dbReference type="Pfam" id="PF00202">
    <property type="entry name" value="Aminotran_3"/>
    <property type="match status" value="1"/>
</dbReference>
<comment type="similarity">
    <text evidence="5">Belongs to the class-III pyridoxal-phosphate-dependent aminotransferase family.</text>
</comment>
<evidence type="ECO:0000256" key="5">
    <source>
        <dbReference type="RuleBase" id="RU003560"/>
    </source>
</evidence>
<comment type="cofactor">
    <cofactor evidence="1">
        <name>pyridoxal 5'-phosphate</name>
        <dbReference type="ChEBI" id="CHEBI:597326"/>
    </cofactor>
</comment>
<dbReference type="InterPro" id="IPR005814">
    <property type="entry name" value="Aminotrans_3"/>
</dbReference>
<dbReference type="InterPro" id="IPR015421">
    <property type="entry name" value="PyrdxlP-dep_Trfase_major"/>
</dbReference>
<gene>
    <name evidence="6" type="primary">argD</name>
    <name evidence="6" type="ORF">BSYN_25350</name>
</gene>
<accession>A0ABM8IJ38</accession>
<organism evidence="6 7">
    <name type="scientific">Bacteroides sedimenti</name>
    <dbReference type="NCBI Taxonomy" id="2136147"/>
    <lineage>
        <taxon>Bacteria</taxon>
        <taxon>Pseudomonadati</taxon>
        <taxon>Bacteroidota</taxon>
        <taxon>Bacteroidia</taxon>
        <taxon>Bacteroidales</taxon>
        <taxon>Bacteroidaceae</taxon>
        <taxon>Bacteroides</taxon>
    </lineage>
</organism>
<evidence type="ECO:0000313" key="6">
    <source>
        <dbReference type="EMBL" id="BEH00271.1"/>
    </source>
</evidence>
<dbReference type="PROSITE" id="PS00600">
    <property type="entry name" value="AA_TRANSFER_CLASS_3"/>
    <property type="match status" value="1"/>
</dbReference>
<evidence type="ECO:0000256" key="1">
    <source>
        <dbReference type="ARBA" id="ARBA00001933"/>
    </source>
</evidence>
<keyword evidence="3" id="KW-0808">Transferase</keyword>
<reference evidence="6 7" key="1">
    <citation type="submission" date="2023-04" db="EMBL/GenBank/DDBJ databases">
        <title>Draft genome sequence of acteroides sedimenti strain YN3PY1.</title>
        <authorList>
            <person name="Yoshida N."/>
        </authorList>
    </citation>
    <scope>NUCLEOTIDE SEQUENCE [LARGE SCALE GENOMIC DNA]</scope>
    <source>
        <strain evidence="6 7">YN3PY1</strain>
    </source>
</reference>
<sequence length="373" mass="41000">MKLFDVYPLFDINIVKGKGCRVWDDKENEYLDLYGGHAVISIGHCHPHYVEMIQKQVAELGFYSNSVINKLQEKLAERMGEVSGYEDYSLFLINSGAEANENALKLASFHTGKKRVISFLKSFHGRTSAAVRITDNPKIVAPINEGIDVTFLELNDLNAVCAELNKGDVCAVIIEGIQGIGGIKVPDNTFMQELRKVCTETGTILILDEIQSGYGRSGKFFAHQYSGIRPDIITVAKGIGNGFPMGGVLISPMFTPVYGMLGTTFGGNHLSCAAALAVLDVIQNEKLMENATNVGTHLMEELKKFPQIKEVRGEGLMIGLEFAEPIKEIRSKLLFEQKVFTGVSGTNVIRLLPPLSLSIAEADEFILRLKNVL</sequence>
<dbReference type="EMBL" id="AP028055">
    <property type="protein sequence ID" value="BEH00271.1"/>
    <property type="molecule type" value="Genomic_DNA"/>
</dbReference>
<dbReference type="InterPro" id="IPR049704">
    <property type="entry name" value="Aminotrans_3_PPA_site"/>
</dbReference>
<dbReference type="Gene3D" id="3.90.1150.10">
    <property type="entry name" value="Aspartate Aminotransferase, domain 1"/>
    <property type="match status" value="1"/>
</dbReference>
<keyword evidence="4 5" id="KW-0663">Pyridoxal phosphate</keyword>
<dbReference type="Gene3D" id="3.40.640.10">
    <property type="entry name" value="Type I PLP-dependent aspartate aminotransferase-like (Major domain)"/>
    <property type="match status" value="1"/>
</dbReference>
<dbReference type="InterPro" id="IPR015422">
    <property type="entry name" value="PyrdxlP-dep_Trfase_small"/>
</dbReference>
<dbReference type="PIRSF" id="PIRSF000521">
    <property type="entry name" value="Transaminase_4ab_Lys_Orn"/>
    <property type="match status" value="1"/>
</dbReference>
<keyword evidence="2 6" id="KW-0032">Aminotransferase</keyword>